<comment type="caution">
    <text evidence="2">The sequence shown here is derived from an EMBL/GenBank/DDBJ whole genome shotgun (WGS) entry which is preliminary data.</text>
</comment>
<dbReference type="Gene3D" id="3.30.70.1230">
    <property type="entry name" value="Nucleotide cyclase"/>
    <property type="match status" value="1"/>
</dbReference>
<sequence>MTQLLLPLPSHPPDPISVCLVTVDVSGSTQLVRTLPLNHYMALMTEFVQVMILSFEARGGQVLQHQGDAVLAYWTAQDTAQACAAALDAHDRAARLGLAGMLGVALRVRVGLAVGDVLTGVVGGQHSAYGLPVNYARRLCDAARPGETLACPDVAPLVGRAVGVEVHRPLNLPGFGPECRTFRLTQLQNTALDHRALPLSI</sequence>
<dbReference type="Proteomes" id="UP000661918">
    <property type="component" value="Unassembled WGS sequence"/>
</dbReference>
<name>A0ABQ2GRQ6_9DEIO</name>
<dbReference type="PANTHER" id="PTHR43081">
    <property type="entry name" value="ADENYLATE CYCLASE, TERMINAL-DIFFERENTIATION SPECIFIC-RELATED"/>
    <property type="match status" value="1"/>
</dbReference>
<evidence type="ECO:0000259" key="1">
    <source>
        <dbReference type="PROSITE" id="PS50125"/>
    </source>
</evidence>
<dbReference type="CDD" id="cd07302">
    <property type="entry name" value="CHD"/>
    <property type="match status" value="1"/>
</dbReference>
<accession>A0ABQ2GRQ6</accession>
<dbReference type="SUPFAM" id="SSF55073">
    <property type="entry name" value="Nucleotide cyclase"/>
    <property type="match status" value="1"/>
</dbReference>
<evidence type="ECO:0000313" key="2">
    <source>
        <dbReference type="EMBL" id="GGM08170.1"/>
    </source>
</evidence>
<feature type="domain" description="Guanylate cyclase" evidence="1">
    <location>
        <begin position="19"/>
        <end position="140"/>
    </location>
</feature>
<evidence type="ECO:0000313" key="3">
    <source>
        <dbReference type="Proteomes" id="UP000661918"/>
    </source>
</evidence>
<keyword evidence="3" id="KW-1185">Reference proteome</keyword>
<dbReference type="InterPro" id="IPR001054">
    <property type="entry name" value="A/G_cyclase"/>
</dbReference>
<dbReference type="InterPro" id="IPR050697">
    <property type="entry name" value="Adenylyl/Guanylyl_Cyclase_3/4"/>
</dbReference>
<proteinExistence type="predicted"/>
<dbReference type="InterPro" id="IPR029787">
    <property type="entry name" value="Nucleotide_cyclase"/>
</dbReference>
<gene>
    <name evidence="2" type="ORF">GCM10010841_15600</name>
</gene>
<dbReference type="PANTHER" id="PTHR43081:SF1">
    <property type="entry name" value="ADENYLATE CYCLASE, TERMINAL-DIFFERENTIATION SPECIFIC"/>
    <property type="match status" value="1"/>
</dbReference>
<dbReference type="EMBL" id="BMOM01000009">
    <property type="protein sequence ID" value="GGM08170.1"/>
    <property type="molecule type" value="Genomic_DNA"/>
</dbReference>
<dbReference type="PROSITE" id="PS50125">
    <property type="entry name" value="GUANYLATE_CYCLASE_2"/>
    <property type="match status" value="1"/>
</dbReference>
<organism evidence="2 3">
    <name type="scientific">Deinococcus aerophilus</name>
    <dbReference type="NCBI Taxonomy" id="522488"/>
    <lineage>
        <taxon>Bacteria</taxon>
        <taxon>Thermotogati</taxon>
        <taxon>Deinococcota</taxon>
        <taxon>Deinococci</taxon>
        <taxon>Deinococcales</taxon>
        <taxon>Deinococcaceae</taxon>
        <taxon>Deinococcus</taxon>
    </lineage>
</organism>
<reference evidence="3" key="1">
    <citation type="journal article" date="2019" name="Int. J. Syst. Evol. Microbiol.">
        <title>The Global Catalogue of Microorganisms (GCM) 10K type strain sequencing project: providing services to taxonomists for standard genome sequencing and annotation.</title>
        <authorList>
            <consortium name="The Broad Institute Genomics Platform"/>
            <consortium name="The Broad Institute Genome Sequencing Center for Infectious Disease"/>
            <person name="Wu L."/>
            <person name="Ma J."/>
        </authorList>
    </citation>
    <scope>NUCLEOTIDE SEQUENCE [LARGE SCALE GENOMIC DNA]</scope>
    <source>
        <strain evidence="3">JCM 15443</strain>
    </source>
</reference>
<protein>
    <recommendedName>
        <fullName evidence="1">Guanylate cyclase domain-containing protein</fullName>
    </recommendedName>
</protein>
<dbReference type="RefSeq" id="WP_188903107.1">
    <property type="nucleotide sequence ID" value="NZ_BMOM01000009.1"/>
</dbReference>